<sequence length="337" mass="35407">MARLQNPLQKMTVLLLLLAILIFTFAASVSLGSYRISLYDVCQSFLNFNSSSTEHILVMNTRFPRAVVAATVGACLAVAGALTQALTKNPLAAPSVLGINSGAVFFAVVAASMPNILPPVSIVWAAFGGAAISSAAVYFLGSIGRDGLTPIKIILAGSAITALFTSFTQGLLVLSESGMKNTLSWLAGAIVGRNLEHQKMVLPYMIIGMLLAFALAVHINILTSGDDVAKGLGQRTGIVKLLISVSVILLAGSSVSIAGSIGFVGLMVPHISRFFVGRDHRWIIPYSAVMGASLLLLADISARFIIMPSEAPVGVMTAVIGAPFYIYIARRSLRGEK</sequence>
<dbReference type="CDD" id="cd06550">
    <property type="entry name" value="TM_ABC_iron-siderophores_like"/>
    <property type="match status" value="1"/>
</dbReference>
<evidence type="ECO:0000256" key="8">
    <source>
        <dbReference type="SAM" id="Phobius"/>
    </source>
</evidence>
<feature type="transmembrane region" description="Helical" evidence="8">
    <location>
        <begin position="202"/>
        <end position="221"/>
    </location>
</feature>
<comment type="similarity">
    <text evidence="2">Belongs to the binding-protein-dependent transport system permease family. FecCD subfamily.</text>
</comment>
<evidence type="ECO:0000256" key="3">
    <source>
        <dbReference type="ARBA" id="ARBA00022448"/>
    </source>
</evidence>
<dbReference type="RefSeq" id="WP_268115748.1">
    <property type="nucleotide sequence ID" value="NZ_CP113524.1"/>
</dbReference>
<gene>
    <name evidence="9" type="ORF">OW255_04385</name>
</gene>
<evidence type="ECO:0000256" key="1">
    <source>
        <dbReference type="ARBA" id="ARBA00004651"/>
    </source>
</evidence>
<dbReference type="PANTHER" id="PTHR30472:SF65">
    <property type="entry name" value="SIDEROPHORE TRANSPORT SYSTEM PERMEASE PROTEIN YFIZ-RELATED"/>
    <property type="match status" value="1"/>
</dbReference>
<feature type="transmembrane region" description="Helical" evidence="8">
    <location>
        <begin position="63"/>
        <end position="83"/>
    </location>
</feature>
<feature type="transmembrane region" description="Helical" evidence="8">
    <location>
        <begin position="153"/>
        <end position="172"/>
    </location>
</feature>
<protein>
    <submittedName>
        <fullName evidence="9">Iron ABC transporter permease</fullName>
    </submittedName>
</protein>
<dbReference type="Pfam" id="PF01032">
    <property type="entry name" value="FecCD"/>
    <property type="match status" value="1"/>
</dbReference>
<dbReference type="Proteomes" id="UP001163115">
    <property type="component" value="Chromosome"/>
</dbReference>
<evidence type="ECO:0000256" key="4">
    <source>
        <dbReference type="ARBA" id="ARBA00022475"/>
    </source>
</evidence>
<evidence type="ECO:0000313" key="9">
    <source>
        <dbReference type="EMBL" id="WAJ24757.1"/>
    </source>
</evidence>
<evidence type="ECO:0000256" key="2">
    <source>
        <dbReference type="ARBA" id="ARBA00007935"/>
    </source>
</evidence>
<feature type="transmembrane region" description="Helical" evidence="8">
    <location>
        <begin position="283"/>
        <end position="305"/>
    </location>
</feature>
<feature type="transmembrane region" description="Helical" evidence="8">
    <location>
        <begin position="241"/>
        <end position="271"/>
    </location>
</feature>
<comment type="subcellular location">
    <subcellularLocation>
        <location evidence="1">Cell membrane</location>
        <topology evidence="1">Multi-pass membrane protein</topology>
    </subcellularLocation>
</comment>
<name>A0ABY7ADH0_9FIRM</name>
<evidence type="ECO:0000256" key="7">
    <source>
        <dbReference type="ARBA" id="ARBA00023136"/>
    </source>
</evidence>
<dbReference type="PANTHER" id="PTHR30472">
    <property type="entry name" value="FERRIC ENTEROBACTIN TRANSPORT SYSTEM PERMEASE PROTEIN"/>
    <property type="match status" value="1"/>
</dbReference>
<keyword evidence="3" id="KW-0813">Transport</keyword>
<dbReference type="InterPro" id="IPR000522">
    <property type="entry name" value="ABC_transptr_permease_BtuC"/>
</dbReference>
<keyword evidence="5 8" id="KW-0812">Transmembrane</keyword>
<evidence type="ECO:0000256" key="5">
    <source>
        <dbReference type="ARBA" id="ARBA00022692"/>
    </source>
</evidence>
<feature type="transmembrane region" description="Helical" evidence="8">
    <location>
        <begin position="95"/>
        <end position="116"/>
    </location>
</feature>
<dbReference type="EMBL" id="CP113524">
    <property type="protein sequence ID" value="WAJ24757.1"/>
    <property type="molecule type" value="Genomic_DNA"/>
</dbReference>
<dbReference type="Gene3D" id="1.10.3470.10">
    <property type="entry name" value="ABC transporter involved in vitamin B12 uptake, BtuC"/>
    <property type="match status" value="1"/>
</dbReference>
<reference evidence="9" key="1">
    <citation type="submission" date="2022-11" db="EMBL/GenBank/DDBJ databases">
        <title>Lacrimispora xylanolytica sy1, complete genome.</title>
        <authorList>
            <person name="Choi S."/>
        </authorList>
    </citation>
    <scope>NUCLEOTIDE SEQUENCE</scope>
    <source>
        <strain evidence="9">Sy1</strain>
    </source>
</reference>
<evidence type="ECO:0000313" key="10">
    <source>
        <dbReference type="Proteomes" id="UP001163115"/>
    </source>
</evidence>
<organism evidence="9 10">
    <name type="scientific">Lacrimispora xylanolytica</name>
    <dbReference type="NCBI Taxonomy" id="29375"/>
    <lineage>
        <taxon>Bacteria</taxon>
        <taxon>Bacillati</taxon>
        <taxon>Bacillota</taxon>
        <taxon>Clostridia</taxon>
        <taxon>Lachnospirales</taxon>
        <taxon>Lachnospiraceae</taxon>
        <taxon>Lacrimispora</taxon>
    </lineage>
</organism>
<dbReference type="SUPFAM" id="SSF81345">
    <property type="entry name" value="ABC transporter involved in vitamin B12 uptake, BtuC"/>
    <property type="match status" value="1"/>
</dbReference>
<keyword evidence="10" id="KW-1185">Reference proteome</keyword>
<feature type="transmembrane region" description="Helical" evidence="8">
    <location>
        <begin position="122"/>
        <end position="141"/>
    </location>
</feature>
<evidence type="ECO:0000256" key="6">
    <source>
        <dbReference type="ARBA" id="ARBA00022989"/>
    </source>
</evidence>
<dbReference type="InterPro" id="IPR037294">
    <property type="entry name" value="ABC_BtuC-like"/>
</dbReference>
<keyword evidence="4" id="KW-1003">Cell membrane</keyword>
<keyword evidence="6 8" id="KW-1133">Transmembrane helix</keyword>
<accession>A0ABY7ADH0</accession>
<proteinExistence type="inferred from homology"/>
<feature type="transmembrane region" description="Helical" evidence="8">
    <location>
        <begin position="311"/>
        <end position="328"/>
    </location>
</feature>
<keyword evidence="7 8" id="KW-0472">Membrane</keyword>